<reference evidence="10 11" key="1">
    <citation type="submission" date="2021-01" db="EMBL/GenBank/DDBJ databases">
        <title>Whole genome shotgun sequence of Planotetraspora mira NBRC 15435.</title>
        <authorList>
            <person name="Komaki H."/>
            <person name="Tamura T."/>
        </authorList>
    </citation>
    <scope>NUCLEOTIDE SEQUENCE [LARGE SCALE GENOMIC DNA]</scope>
    <source>
        <strain evidence="10 11">NBRC 15435</strain>
    </source>
</reference>
<evidence type="ECO:0000256" key="8">
    <source>
        <dbReference type="SAM" id="Phobius"/>
    </source>
</evidence>
<evidence type="ECO:0000256" key="6">
    <source>
        <dbReference type="ARBA" id="ARBA00022777"/>
    </source>
</evidence>
<dbReference type="InterPro" id="IPR004358">
    <property type="entry name" value="Sig_transdc_His_kin-like_C"/>
</dbReference>
<keyword evidence="8" id="KW-0472">Membrane</keyword>
<feature type="transmembrane region" description="Helical" evidence="8">
    <location>
        <begin position="32"/>
        <end position="55"/>
    </location>
</feature>
<dbReference type="Pfam" id="PF02518">
    <property type="entry name" value="HATPase_c"/>
    <property type="match status" value="1"/>
</dbReference>
<dbReference type="SUPFAM" id="SSF47384">
    <property type="entry name" value="Homodimeric domain of signal transducing histidine kinase"/>
    <property type="match status" value="1"/>
</dbReference>
<dbReference type="PANTHER" id="PTHR43711">
    <property type="entry name" value="TWO-COMPONENT HISTIDINE KINASE"/>
    <property type="match status" value="1"/>
</dbReference>
<dbReference type="EC" id="2.7.13.3" evidence="3"/>
<keyword evidence="4" id="KW-0597">Phosphoprotein</keyword>
<dbReference type="SMART" id="SM00388">
    <property type="entry name" value="HisKA"/>
    <property type="match status" value="1"/>
</dbReference>
<dbReference type="GO" id="GO:0000155">
    <property type="term" value="F:phosphorelay sensor kinase activity"/>
    <property type="evidence" value="ECO:0007669"/>
    <property type="project" value="InterPro"/>
</dbReference>
<evidence type="ECO:0000256" key="4">
    <source>
        <dbReference type="ARBA" id="ARBA00022553"/>
    </source>
</evidence>
<dbReference type="InterPro" id="IPR036890">
    <property type="entry name" value="HATPase_C_sf"/>
</dbReference>
<dbReference type="SUPFAM" id="SSF55874">
    <property type="entry name" value="ATPase domain of HSP90 chaperone/DNA topoisomerase II/histidine kinase"/>
    <property type="match status" value="1"/>
</dbReference>
<evidence type="ECO:0000256" key="5">
    <source>
        <dbReference type="ARBA" id="ARBA00022679"/>
    </source>
</evidence>
<evidence type="ECO:0000256" key="7">
    <source>
        <dbReference type="ARBA" id="ARBA00023012"/>
    </source>
</evidence>
<keyword evidence="5" id="KW-0808">Transferase</keyword>
<gene>
    <name evidence="10" type="ORF">Pmi06nite_04220</name>
</gene>
<keyword evidence="6" id="KW-0418">Kinase</keyword>
<keyword evidence="8" id="KW-0812">Transmembrane</keyword>
<dbReference type="Proteomes" id="UP000650628">
    <property type="component" value="Unassembled WGS sequence"/>
</dbReference>
<dbReference type="InterPro" id="IPR050736">
    <property type="entry name" value="Sensor_HK_Regulatory"/>
</dbReference>
<organism evidence="10 11">
    <name type="scientific">Planotetraspora mira</name>
    <dbReference type="NCBI Taxonomy" id="58121"/>
    <lineage>
        <taxon>Bacteria</taxon>
        <taxon>Bacillati</taxon>
        <taxon>Actinomycetota</taxon>
        <taxon>Actinomycetes</taxon>
        <taxon>Streptosporangiales</taxon>
        <taxon>Streptosporangiaceae</taxon>
        <taxon>Planotetraspora</taxon>
    </lineage>
</organism>
<dbReference type="Pfam" id="PF00512">
    <property type="entry name" value="HisKA"/>
    <property type="match status" value="1"/>
</dbReference>
<comment type="subcellular location">
    <subcellularLocation>
        <location evidence="2">Cell membrane</location>
    </subcellularLocation>
</comment>
<evidence type="ECO:0000313" key="11">
    <source>
        <dbReference type="Proteomes" id="UP000650628"/>
    </source>
</evidence>
<accession>A0A8J3TH16</accession>
<keyword evidence="8" id="KW-1133">Transmembrane helix</keyword>
<dbReference type="AlphaFoldDB" id="A0A8J3TH16"/>
<dbReference type="EMBL" id="BOOO01000002">
    <property type="protein sequence ID" value="GII26980.1"/>
    <property type="molecule type" value="Genomic_DNA"/>
</dbReference>
<evidence type="ECO:0000259" key="9">
    <source>
        <dbReference type="PROSITE" id="PS50109"/>
    </source>
</evidence>
<dbReference type="SMART" id="SM00387">
    <property type="entry name" value="HATPase_c"/>
    <property type="match status" value="1"/>
</dbReference>
<dbReference type="CDD" id="cd00082">
    <property type="entry name" value="HisKA"/>
    <property type="match status" value="1"/>
</dbReference>
<comment type="caution">
    <text evidence="10">The sequence shown here is derived from an EMBL/GenBank/DDBJ whole genome shotgun (WGS) entry which is preliminary data.</text>
</comment>
<evidence type="ECO:0000256" key="3">
    <source>
        <dbReference type="ARBA" id="ARBA00012438"/>
    </source>
</evidence>
<dbReference type="InterPro" id="IPR003661">
    <property type="entry name" value="HisK_dim/P_dom"/>
</dbReference>
<feature type="domain" description="Histidine kinase" evidence="9">
    <location>
        <begin position="211"/>
        <end position="417"/>
    </location>
</feature>
<dbReference type="Gene3D" id="3.30.565.10">
    <property type="entry name" value="Histidine kinase-like ATPase, C-terminal domain"/>
    <property type="match status" value="1"/>
</dbReference>
<dbReference type="InterPro" id="IPR036097">
    <property type="entry name" value="HisK_dim/P_sf"/>
</dbReference>
<sequence>MTCGQWPAQKNWSDTQENGEAMPPLCPIQVRYTTVATLLALVTAVMIGVSMDLAVRHRVRDEAFLNAEKTTLWWSAHVRVGQLPHPIPTSAGIDLIQVVDAGGRIVNASPQTGRAPLSMFRPEPGNRVQRRTECLPDERCVLLVADRISLDADSPVVYAGAVEPSILSTHDLEYAIAASTLLMTVLSGWLTWRMTGRSLRPLKLQCQLASTTSHELRNPIAGLRVQLEEALLYPDQINPRDTIQGALSTIDRLEAIVEDLLLLARLCDGEPAPSEPIDLGALVTAEAGTPSHTMPVHAQVTGDVWVHGSRTQLIRLLNNLVSNARRHAETGVTVSVTSADGQAVMAVTDDGAGIEPADRERVFERFVRLEDGRRRDATGSGLGLAISRDIAHAHRGSLRIEDSPRGARFVLRLPLMGEK</sequence>
<dbReference type="PRINTS" id="PR00344">
    <property type="entry name" value="BCTRLSENSOR"/>
</dbReference>
<dbReference type="PANTHER" id="PTHR43711:SF32">
    <property type="entry name" value="SENSOR-TYPE HISTIDINE KINASE PRRB"/>
    <property type="match status" value="1"/>
</dbReference>
<dbReference type="GO" id="GO:0005886">
    <property type="term" value="C:plasma membrane"/>
    <property type="evidence" value="ECO:0007669"/>
    <property type="project" value="UniProtKB-SubCell"/>
</dbReference>
<proteinExistence type="predicted"/>
<dbReference type="Gene3D" id="1.10.287.130">
    <property type="match status" value="1"/>
</dbReference>
<keyword evidence="11" id="KW-1185">Reference proteome</keyword>
<name>A0A8J3TH16_9ACTN</name>
<dbReference type="PROSITE" id="PS50109">
    <property type="entry name" value="HIS_KIN"/>
    <property type="match status" value="1"/>
</dbReference>
<keyword evidence="7" id="KW-0902">Two-component regulatory system</keyword>
<evidence type="ECO:0000256" key="1">
    <source>
        <dbReference type="ARBA" id="ARBA00000085"/>
    </source>
</evidence>
<evidence type="ECO:0000313" key="10">
    <source>
        <dbReference type="EMBL" id="GII26980.1"/>
    </source>
</evidence>
<comment type="catalytic activity">
    <reaction evidence="1">
        <text>ATP + protein L-histidine = ADP + protein N-phospho-L-histidine.</text>
        <dbReference type="EC" id="2.7.13.3"/>
    </reaction>
</comment>
<evidence type="ECO:0000256" key="2">
    <source>
        <dbReference type="ARBA" id="ARBA00004236"/>
    </source>
</evidence>
<dbReference type="InterPro" id="IPR005467">
    <property type="entry name" value="His_kinase_dom"/>
</dbReference>
<protein>
    <recommendedName>
        <fullName evidence="3">histidine kinase</fullName>
        <ecNumber evidence="3">2.7.13.3</ecNumber>
    </recommendedName>
</protein>
<dbReference type="InterPro" id="IPR003594">
    <property type="entry name" value="HATPase_dom"/>
</dbReference>